<protein>
    <recommendedName>
        <fullName evidence="10">G-protein coupled receptors family 1 profile domain-containing protein</fullName>
    </recommendedName>
</protein>
<evidence type="ECO:0000256" key="5">
    <source>
        <dbReference type="ARBA" id="ARBA00023136"/>
    </source>
</evidence>
<evidence type="ECO:0000313" key="12">
    <source>
        <dbReference type="Proteomes" id="UP000694413"/>
    </source>
</evidence>
<dbReference type="PANTHER" id="PTHR11334">
    <property type="entry name" value="MAS-RELATED G-PROTEIN COUPLED RECEPTOR"/>
    <property type="match status" value="1"/>
</dbReference>
<organism evidence="11 12">
    <name type="scientific">Zonotrichia albicollis</name>
    <name type="common">White-throated sparrow</name>
    <name type="synonym">Fringilla albicollis</name>
    <dbReference type="NCBI Taxonomy" id="44394"/>
    <lineage>
        <taxon>Eukaryota</taxon>
        <taxon>Metazoa</taxon>
        <taxon>Chordata</taxon>
        <taxon>Craniata</taxon>
        <taxon>Vertebrata</taxon>
        <taxon>Euteleostomi</taxon>
        <taxon>Archelosauria</taxon>
        <taxon>Archosauria</taxon>
        <taxon>Dinosauria</taxon>
        <taxon>Saurischia</taxon>
        <taxon>Theropoda</taxon>
        <taxon>Coelurosauria</taxon>
        <taxon>Aves</taxon>
        <taxon>Neognathae</taxon>
        <taxon>Neoaves</taxon>
        <taxon>Telluraves</taxon>
        <taxon>Australaves</taxon>
        <taxon>Passeriformes</taxon>
        <taxon>Passerellidae</taxon>
        <taxon>Zonotrichia</taxon>
    </lineage>
</organism>
<feature type="region of interest" description="Disordered" evidence="8">
    <location>
        <begin position="1"/>
        <end position="20"/>
    </location>
</feature>
<dbReference type="Ensembl" id="ENSZALT00000011763.1">
    <property type="protein sequence ID" value="ENSZALP00000008334.1"/>
    <property type="gene ID" value="ENSZALG00000007266.1"/>
</dbReference>
<dbReference type="PRINTS" id="PR00237">
    <property type="entry name" value="GPCRRHODOPSN"/>
</dbReference>
<feature type="transmembrane region" description="Helical" evidence="9">
    <location>
        <begin position="118"/>
        <end position="139"/>
    </location>
</feature>
<evidence type="ECO:0000313" key="11">
    <source>
        <dbReference type="Ensembl" id="ENSZALP00000008334.1"/>
    </source>
</evidence>
<feature type="transmembrane region" description="Helical" evidence="9">
    <location>
        <begin position="73"/>
        <end position="98"/>
    </location>
</feature>
<reference evidence="11" key="2">
    <citation type="submission" date="2025-09" db="UniProtKB">
        <authorList>
            <consortium name="Ensembl"/>
        </authorList>
    </citation>
    <scope>IDENTIFICATION</scope>
</reference>
<evidence type="ECO:0000256" key="1">
    <source>
        <dbReference type="ARBA" id="ARBA00004141"/>
    </source>
</evidence>
<evidence type="ECO:0000256" key="7">
    <source>
        <dbReference type="ARBA" id="ARBA00023224"/>
    </source>
</evidence>
<keyword evidence="4" id="KW-0297">G-protein coupled receptor</keyword>
<evidence type="ECO:0000256" key="8">
    <source>
        <dbReference type="SAM" id="MobiDB-lite"/>
    </source>
</evidence>
<feature type="domain" description="G-protein coupled receptors family 1 profile" evidence="10">
    <location>
        <begin position="72"/>
        <end position="282"/>
    </location>
</feature>
<keyword evidence="3 9" id="KW-1133">Transmembrane helix</keyword>
<keyword evidence="2 9" id="KW-0812">Transmembrane</keyword>
<name>A0A8D2QDQ4_ZONAL</name>
<accession>A0A8D2QDQ4</accession>
<evidence type="ECO:0000256" key="2">
    <source>
        <dbReference type="ARBA" id="ARBA00022692"/>
    </source>
</evidence>
<evidence type="ECO:0000259" key="10">
    <source>
        <dbReference type="PROSITE" id="PS50262"/>
    </source>
</evidence>
<evidence type="ECO:0000256" key="6">
    <source>
        <dbReference type="ARBA" id="ARBA00023170"/>
    </source>
</evidence>
<feature type="transmembrane region" description="Helical" evidence="9">
    <location>
        <begin position="151"/>
        <end position="171"/>
    </location>
</feature>
<dbReference type="SUPFAM" id="SSF81321">
    <property type="entry name" value="Family A G protein-coupled receptor-like"/>
    <property type="match status" value="1"/>
</dbReference>
<sequence length="313" mass="34978">GFSLSAEEPHGPSLGSPSTHCPSTLTTARGHIPLPAHYVTSMATHSVTLLVCLCGLVGNGAVIRLLSLKGDNFFIRALAATDFLFLLLTVPSALILLVEDMYCSLILPVLYLRFLFRLSLFSCYWVPLLLMTFSLSMYIKKLLKRCCRRDLPNDLLWVVMIVQFWAFSALFAEIPTLISQCQSNDQEHCQAALIAVWAIILLLLVAPITVLVISSTINLIKAKWGSEQKQTEGLDIVIVSIGLFTLLFILCNFLQQLGYIAVASHFFFLLTCINCSIKPFIYFLAGRCWRSCSVDQKKTLPVEMIRPWIHMGV</sequence>
<dbReference type="PANTHER" id="PTHR11334:SF68">
    <property type="entry name" value="G-PROTEIN COUPLED RECEPTORS FAMILY 1 PROFILE DOMAIN-CONTAINING PROTEIN-RELATED"/>
    <property type="match status" value="1"/>
</dbReference>
<dbReference type="InterPro" id="IPR000276">
    <property type="entry name" value="GPCR_Rhodpsn"/>
</dbReference>
<dbReference type="InterPro" id="IPR017452">
    <property type="entry name" value="GPCR_Rhodpsn_7TM"/>
</dbReference>
<keyword evidence="5 9" id="KW-0472">Membrane</keyword>
<feature type="transmembrane region" description="Helical" evidence="9">
    <location>
        <begin position="256"/>
        <end position="277"/>
    </location>
</feature>
<feature type="transmembrane region" description="Helical" evidence="9">
    <location>
        <begin position="191"/>
        <end position="213"/>
    </location>
</feature>
<dbReference type="Gene3D" id="1.20.1070.10">
    <property type="entry name" value="Rhodopsin 7-helix transmembrane proteins"/>
    <property type="match status" value="1"/>
</dbReference>
<keyword evidence="6" id="KW-0675">Receptor</keyword>
<dbReference type="PROSITE" id="PS50262">
    <property type="entry name" value="G_PROTEIN_RECEP_F1_2"/>
    <property type="match status" value="1"/>
</dbReference>
<evidence type="ECO:0000256" key="9">
    <source>
        <dbReference type="SAM" id="Phobius"/>
    </source>
</evidence>
<evidence type="ECO:0000256" key="3">
    <source>
        <dbReference type="ARBA" id="ARBA00022989"/>
    </source>
</evidence>
<dbReference type="GO" id="GO:0005886">
    <property type="term" value="C:plasma membrane"/>
    <property type="evidence" value="ECO:0007669"/>
    <property type="project" value="TreeGrafter"/>
</dbReference>
<reference evidence="11" key="1">
    <citation type="submission" date="2025-08" db="UniProtKB">
        <authorList>
            <consortium name="Ensembl"/>
        </authorList>
    </citation>
    <scope>IDENTIFICATION</scope>
</reference>
<keyword evidence="7" id="KW-0807">Transducer</keyword>
<dbReference type="InterPro" id="IPR026234">
    <property type="entry name" value="MRGPCRFAMILY"/>
</dbReference>
<feature type="transmembrane region" description="Helical" evidence="9">
    <location>
        <begin position="47"/>
        <end position="66"/>
    </location>
</feature>
<proteinExistence type="predicted"/>
<dbReference type="AlphaFoldDB" id="A0A8D2QDQ4"/>
<feature type="transmembrane region" description="Helical" evidence="9">
    <location>
        <begin position="233"/>
        <end position="250"/>
    </location>
</feature>
<comment type="subcellular location">
    <subcellularLocation>
        <location evidence="1">Membrane</location>
        <topology evidence="1">Multi-pass membrane protein</topology>
    </subcellularLocation>
</comment>
<keyword evidence="12" id="KW-1185">Reference proteome</keyword>
<evidence type="ECO:0000256" key="4">
    <source>
        <dbReference type="ARBA" id="ARBA00023040"/>
    </source>
</evidence>
<dbReference type="GO" id="GO:0004930">
    <property type="term" value="F:G protein-coupled receptor activity"/>
    <property type="evidence" value="ECO:0007669"/>
    <property type="project" value="UniProtKB-KW"/>
</dbReference>
<dbReference type="Proteomes" id="UP000694413">
    <property type="component" value="Unassembled WGS sequence"/>
</dbReference>